<gene>
    <name evidence="1" type="ORF">CI610_03294</name>
</gene>
<dbReference type="AlphaFoldDB" id="A0A2H9T3L1"/>
<reference evidence="1" key="1">
    <citation type="journal article" date="2017" name="Appl. Environ. Microbiol.">
        <title>Molecular characterization of an Endozoicomonas-like organism causing infection in king scallop Pecten maximus L.</title>
        <authorList>
            <person name="Cano I."/>
            <person name="van Aerle R."/>
            <person name="Ross S."/>
            <person name="Verner-Jeffreys D.W."/>
            <person name="Paley R.K."/>
            <person name="Rimmer G."/>
            <person name="Ryder D."/>
            <person name="Hooper P."/>
            <person name="Stone D."/>
            <person name="Feist S.W."/>
        </authorList>
    </citation>
    <scope>NUCLEOTIDE SEQUENCE</scope>
</reference>
<comment type="caution">
    <text evidence="1">The sequence shown here is derived from an EMBL/GenBank/DDBJ whole genome shotgun (WGS) entry which is preliminary data.</text>
</comment>
<dbReference type="EMBL" id="NSIT01000379">
    <property type="protein sequence ID" value="PJE77777.1"/>
    <property type="molecule type" value="Genomic_DNA"/>
</dbReference>
<name>A0A2H9T3L1_9ZZZZ</name>
<protein>
    <submittedName>
        <fullName evidence="1">Uncharacterized protein</fullName>
    </submittedName>
</protein>
<proteinExistence type="predicted"/>
<sequence length="44" mass="4968">MVIGFKLILTYKQVDILPELNISFPGSLVLIMNQVLKINTSLHL</sequence>
<evidence type="ECO:0000313" key="1">
    <source>
        <dbReference type="EMBL" id="PJE77777.1"/>
    </source>
</evidence>
<accession>A0A2H9T3L1</accession>
<organism evidence="1">
    <name type="scientific">invertebrate metagenome</name>
    <dbReference type="NCBI Taxonomy" id="1711999"/>
    <lineage>
        <taxon>unclassified sequences</taxon>
        <taxon>metagenomes</taxon>
        <taxon>organismal metagenomes</taxon>
    </lineage>
</organism>